<evidence type="ECO:0000313" key="7">
    <source>
        <dbReference type="Proteomes" id="UP001500141"/>
    </source>
</evidence>
<dbReference type="PROSITE" id="PS50042">
    <property type="entry name" value="CNMP_BINDING_3"/>
    <property type="match status" value="1"/>
</dbReference>
<dbReference type="InterPro" id="IPR014710">
    <property type="entry name" value="RmlC-like_jellyroll"/>
</dbReference>
<keyword evidence="3" id="KW-0804">Transcription</keyword>
<keyword evidence="7" id="KW-1185">Reference proteome</keyword>
<dbReference type="PANTHER" id="PTHR24567:SF28">
    <property type="entry name" value="LISTERIOLYSIN REGULATORY PROTEIN"/>
    <property type="match status" value="1"/>
</dbReference>
<dbReference type="InterPro" id="IPR000595">
    <property type="entry name" value="cNMP-bd_dom"/>
</dbReference>
<feature type="domain" description="Cyclic nucleotide-binding" evidence="4">
    <location>
        <begin position="16"/>
        <end position="100"/>
    </location>
</feature>
<dbReference type="Pfam" id="PF00027">
    <property type="entry name" value="cNMP_binding"/>
    <property type="match status" value="1"/>
</dbReference>
<dbReference type="PROSITE" id="PS51063">
    <property type="entry name" value="HTH_CRP_2"/>
    <property type="match status" value="1"/>
</dbReference>
<sequence length="196" mass="22850">MQIDIDILFTWGAVAKKYKKNEVIFCESESALFYYQVIEGTVRMYNANEEGKEFTQGYFSIGQSFGEPPLFTDCKYPSTAICIQDCTILKLSKDKFLKILDDYPYLQKEFLKLMCLRILSKSNTTKDIVNQKPEHRIVSFLNSVKSEKNCTEKLIIPFTRQEIANFTGLRVETVIRSCSKLKEEKIIDIIDHKIYY</sequence>
<dbReference type="SUPFAM" id="SSF51206">
    <property type="entry name" value="cAMP-binding domain-like"/>
    <property type="match status" value="1"/>
</dbReference>
<evidence type="ECO:0000256" key="1">
    <source>
        <dbReference type="ARBA" id="ARBA00023015"/>
    </source>
</evidence>
<reference evidence="7" key="1">
    <citation type="journal article" date="2019" name="Int. J. Syst. Evol. Microbiol.">
        <title>The Global Catalogue of Microorganisms (GCM) 10K type strain sequencing project: providing services to taxonomists for standard genome sequencing and annotation.</title>
        <authorList>
            <consortium name="The Broad Institute Genomics Platform"/>
            <consortium name="The Broad Institute Genome Sequencing Center for Infectious Disease"/>
            <person name="Wu L."/>
            <person name="Ma J."/>
        </authorList>
    </citation>
    <scope>NUCLEOTIDE SEQUENCE [LARGE SCALE GENOMIC DNA]</scope>
    <source>
        <strain evidence="7">JCM 18198</strain>
    </source>
</reference>
<keyword evidence="2" id="KW-0238">DNA-binding</keyword>
<comment type="caution">
    <text evidence="6">The sequence shown here is derived from an EMBL/GenBank/DDBJ whole genome shotgun (WGS) entry which is preliminary data.</text>
</comment>
<dbReference type="Gene3D" id="2.60.120.10">
    <property type="entry name" value="Jelly Rolls"/>
    <property type="match status" value="1"/>
</dbReference>
<feature type="domain" description="HTH crp-type" evidence="5">
    <location>
        <begin position="131"/>
        <end position="196"/>
    </location>
</feature>
<dbReference type="InterPro" id="IPR012318">
    <property type="entry name" value="HTH_CRP"/>
</dbReference>
<dbReference type="SMART" id="SM00100">
    <property type="entry name" value="cNMP"/>
    <property type="match status" value="1"/>
</dbReference>
<gene>
    <name evidence="6" type="ORF">GCM10023230_14900</name>
</gene>
<evidence type="ECO:0000313" key="6">
    <source>
        <dbReference type="EMBL" id="GAA4766186.1"/>
    </source>
</evidence>
<dbReference type="EMBL" id="BAABIP010000011">
    <property type="protein sequence ID" value="GAA4766186.1"/>
    <property type="molecule type" value="Genomic_DNA"/>
</dbReference>
<protein>
    <recommendedName>
        <fullName evidence="8">Crp/Fnr family transcriptional regulator</fullName>
    </recommendedName>
</protein>
<name>A0ABP8ZU14_9FLAO</name>
<dbReference type="CDD" id="cd00038">
    <property type="entry name" value="CAP_ED"/>
    <property type="match status" value="1"/>
</dbReference>
<accession>A0ABP8ZU14</accession>
<dbReference type="PRINTS" id="PR00034">
    <property type="entry name" value="HTHCRP"/>
</dbReference>
<evidence type="ECO:0000256" key="3">
    <source>
        <dbReference type="ARBA" id="ARBA00023163"/>
    </source>
</evidence>
<evidence type="ECO:0000259" key="5">
    <source>
        <dbReference type="PROSITE" id="PS51063"/>
    </source>
</evidence>
<dbReference type="SUPFAM" id="SSF46785">
    <property type="entry name" value="Winged helix' DNA-binding domain"/>
    <property type="match status" value="1"/>
</dbReference>
<dbReference type="Proteomes" id="UP001500141">
    <property type="component" value="Unassembled WGS sequence"/>
</dbReference>
<dbReference type="RefSeq" id="WP_264543478.1">
    <property type="nucleotide sequence ID" value="NZ_BAABIP010000011.1"/>
</dbReference>
<evidence type="ECO:0000256" key="2">
    <source>
        <dbReference type="ARBA" id="ARBA00023125"/>
    </source>
</evidence>
<dbReference type="InterPro" id="IPR050397">
    <property type="entry name" value="Env_Response_Regulators"/>
</dbReference>
<dbReference type="InterPro" id="IPR018490">
    <property type="entry name" value="cNMP-bd_dom_sf"/>
</dbReference>
<organism evidence="6 7">
    <name type="scientific">Flavobacterium hankyongi</name>
    <dbReference type="NCBI Taxonomy" id="1176532"/>
    <lineage>
        <taxon>Bacteria</taxon>
        <taxon>Pseudomonadati</taxon>
        <taxon>Bacteroidota</taxon>
        <taxon>Flavobacteriia</taxon>
        <taxon>Flavobacteriales</taxon>
        <taxon>Flavobacteriaceae</taxon>
        <taxon>Flavobacterium</taxon>
    </lineage>
</organism>
<proteinExistence type="predicted"/>
<dbReference type="InterPro" id="IPR036390">
    <property type="entry name" value="WH_DNA-bd_sf"/>
</dbReference>
<dbReference type="Pfam" id="PF13545">
    <property type="entry name" value="HTH_Crp_2"/>
    <property type="match status" value="1"/>
</dbReference>
<keyword evidence="1" id="KW-0805">Transcription regulation</keyword>
<evidence type="ECO:0008006" key="8">
    <source>
        <dbReference type="Google" id="ProtNLM"/>
    </source>
</evidence>
<evidence type="ECO:0000259" key="4">
    <source>
        <dbReference type="PROSITE" id="PS50042"/>
    </source>
</evidence>
<dbReference type="PANTHER" id="PTHR24567">
    <property type="entry name" value="CRP FAMILY TRANSCRIPTIONAL REGULATORY PROTEIN"/>
    <property type="match status" value="1"/>
</dbReference>